<dbReference type="InterPro" id="IPR029070">
    <property type="entry name" value="Chitinase_insertion_sf"/>
</dbReference>
<dbReference type="InterPro" id="IPR001223">
    <property type="entry name" value="Glyco_hydro18_cat"/>
</dbReference>
<dbReference type="PANTHER" id="PTHR11177:SF317">
    <property type="entry name" value="CHITINASE 12-RELATED"/>
    <property type="match status" value="1"/>
</dbReference>
<accession>A0AAV3UMC0</accession>
<dbReference type="InterPro" id="IPR017853">
    <property type="entry name" value="GH"/>
</dbReference>
<dbReference type="InterPro" id="IPR001579">
    <property type="entry name" value="Glyco_hydro_18_chit_AS"/>
</dbReference>
<dbReference type="GO" id="GO:0008061">
    <property type="term" value="F:chitin binding"/>
    <property type="evidence" value="ECO:0007669"/>
    <property type="project" value="InterPro"/>
</dbReference>
<dbReference type="Pfam" id="PF00704">
    <property type="entry name" value="Glyco_hydro_18"/>
    <property type="match status" value="1"/>
</dbReference>
<proteinExistence type="predicted"/>
<dbReference type="PROSITE" id="PS51910">
    <property type="entry name" value="GH18_2"/>
    <property type="match status" value="1"/>
</dbReference>
<feature type="domain" description="GH18" evidence="3">
    <location>
        <begin position="17"/>
        <end position="355"/>
    </location>
</feature>
<dbReference type="InterPro" id="IPR011583">
    <property type="entry name" value="Chitinase_II/V-like_cat"/>
</dbReference>
<organism evidence="4 5">
    <name type="scientific">Haladaptatus pallidirubidus</name>
    <dbReference type="NCBI Taxonomy" id="1008152"/>
    <lineage>
        <taxon>Archaea</taxon>
        <taxon>Methanobacteriati</taxon>
        <taxon>Methanobacteriota</taxon>
        <taxon>Stenosarchaea group</taxon>
        <taxon>Halobacteria</taxon>
        <taxon>Halobacteriales</taxon>
        <taxon>Haladaptataceae</taxon>
        <taxon>Haladaptatus</taxon>
    </lineage>
</organism>
<dbReference type="PANTHER" id="PTHR11177">
    <property type="entry name" value="CHITINASE"/>
    <property type="match status" value="1"/>
</dbReference>
<dbReference type="GO" id="GO:0005975">
    <property type="term" value="P:carbohydrate metabolic process"/>
    <property type="evidence" value="ECO:0007669"/>
    <property type="project" value="InterPro"/>
</dbReference>
<evidence type="ECO:0000259" key="3">
    <source>
        <dbReference type="PROSITE" id="PS51910"/>
    </source>
</evidence>
<sequence>MGTLGACEVTAHGDYGNRVVGYYPSWARDYSPADVPYDKLTHLNYAFVEPQSDGTVVTGGSSEDSLLSELATYDDTGTVFLLSISSGWYSGKFSDAASTATRRQRFAKTAVDLMLKYNFDGLDLDWEYPDGTIRAEDPHNFTLLLEACRNELDSRVGTWTHLTMAGSPNPNIVDDAYEVGTISNYLDHVNVMTYDYHGDWSNVTNFNAPFDSPPEGPSAQSWNTSNHMQQWASRPIAKDKLVMGMPFYGRSFSGVSSTNDGLFNSFSSSTSETYYDIVQNIKPQSDYEYHWHPDAQVPWLYSAAENTFISYDNVRSISNKANYVRTNGFGGAMCWELSQDPSNTLIEEMHTALHS</sequence>
<dbReference type="Proteomes" id="UP001501729">
    <property type="component" value="Unassembled WGS sequence"/>
</dbReference>
<name>A0AAV3UMC0_9EURY</name>
<evidence type="ECO:0000313" key="4">
    <source>
        <dbReference type="EMBL" id="GAA5058181.1"/>
    </source>
</evidence>
<dbReference type="Gene3D" id="3.20.20.80">
    <property type="entry name" value="Glycosidases"/>
    <property type="match status" value="1"/>
</dbReference>
<dbReference type="SMART" id="SM00636">
    <property type="entry name" value="Glyco_18"/>
    <property type="match status" value="1"/>
</dbReference>
<evidence type="ECO:0000313" key="5">
    <source>
        <dbReference type="Proteomes" id="UP001501729"/>
    </source>
</evidence>
<dbReference type="Gene3D" id="3.10.50.10">
    <property type="match status" value="1"/>
</dbReference>
<dbReference type="InterPro" id="IPR050314">
    <property type="entry name" value="Glycosyl_Hydrlase_18"/>
</dbReference>
<keyword evidence="1" id="KW-0378">Hydrolase</keyword>
<evidence type="ECO:0000256" key="2">
    <source>
        <dbReference type="ARBA" id="ARBA00023295"/>
    </source>
</evidence>
<dbReference type="AlphaFoldDB" id="A0AAV3UMC0"/>
<dbReference type="EMBL" id="BAABKX010000015">
    <property type="protein sequence ID" value="GAA5058181.1"/>
    <property type="molecule type" value="Genomic_DNA"/>
</dbReference>
<evidence type="ECO:0000256" key="1">
    <source>
        <dbReference type="ARBA" id="ARBA00022801"/>
    </source>
</evidence>
<dbReference type="GO" id="GO:0004553">
    <property type="term" value="F:hydrolase activity, hydrolyzing O-glycosyl compounds"/>
    <property type="evidence" value="ECO:0007669"/>
    <property type="project" value="InterPro"/>
</dbReference>
<keyword evidence="5" id="KW-1185">Reference proteome</keyword>
<keyword evidence="2" id="KW-0326">Glycosidase</keyword>
<dbReference type="SUPFAM" id="SSF54556">
    <property type="entry name" value="Chitinase insertion domain"/>
    <property type="match status" value="1"/>
</dbReference>
<dbReference type="SUPFAM" id="SSF51445">
    <property type="entry name" value="(Trans)glycosidases"/>
    <property type="match status" value="1"/>
</dbReference>
<gene>
    <name evidence="4" type="ORF">GCM10025751_40890</name>
</gene>
<comment type="caution">
    <text evidence="4">The sequence shown here is derived from an EMBL/GenBank/DDBJ whole genome shotgun (WGS) entry which is preliminary data.</text>
</comment>
<dbReference type="PROSITE" id="PS01095">
    <property type="entry name" value="GH18_1"/>
    <property type="match status" value="1"/>
</dbReference>
<reference evidence="4 5" key="1">
    <citation type="journal article" date="2019" name="Int. J. Syst. Evol. Microbiol.">
        <title>The Global Catalogue of Microorganisms (GCM) 10K type strain sequencing project: providing services to taxonomists for standard genome sequencing and annotation.</title>
        <authorList>
            <consortium name="The Broad Institute Genomics Platform"/>
            <consortium name="The Broad Institute Genome Sequencing Center for Infectious Disease"/>
            <person name="Wu L."/>
            <person name="Ma J."/>
        </authorList>
    </citation>
    <scope>NUCLEOTIDE SEQUENCE [LARGE SCALE GENOMIC DNA]</scope>
    <source>
        <strain evidence="4 5">JCM 17504</strain>
    </source>
</reference>
<protein>
    <recommendedName>
        <fullName evidence="3">GH18 domain-containing protein</fullName>
    </recommendedName>
</protein>